<dbReference type="HOGENOM" id="CLU_156733_0_0_1"/>
<accession>A0A015JZ90</accession>
<evidence type="ECO:0000313" key="2">
    <source>
        <dbReference type="Proteomes" id="UP000022910"/>
    </source>
</evidence>
<dbReference type="EMBL" id="JEMT01025932">
    <property type="protein sequence ID" value="EXX60414.1"/>
    <property type="molecule type" value="Genomic_DNA"/>
</dbReference>
<name>A0A015JZ90_RHIIW</name>
<sequence length="122" mass="14391">MLLEIKSIYEQFGKVQFTLKVTINRKPKKKIQLKFWLYYRDGLFQFPNDQEIRPLSKAKASLSALKLIELRTYLKPLFNISWKNVKDLTQNIITDNDVFMTLTLPPPGKNKVYIIQLEINSN</sequence>
<dbReference type="AlphaFoldDB" id="A0A015JZ90"/>
<proteinExistence type="predicted"/>
<keyword evidence="2" id="KW-1185">Reference proteome</keyword>
<evidence type="ECO:0000313" key="1">
    <source>
        <dbReference type="EMBL" id="EXX60414.1"/>
    </source>
</evidence>
<reference evidence="1 2" key="1">
    <citation type="submission" date="2014-02" db="EMBL/GenBank/DDBJ databases">
        <title>Single nucleus genome sequencing reveals high similarity among nuclei of an endomycorrhizal fungus.</title>
        <authorList>
            <person name="Lin K."/>
            <person name="Geurts R."/>
            <person name="Zhang Z."/>
            <person name="Limpens E."/>
            <person name="Saunders D.G."/>
            <person name="Mu D."/>
            <person name="Pang E."/>
            <person name="Cao H."/>
            <person name="Cha H."/>
            <person name="Lin T."/>
            <person name="Zhou Q."/>
            <person name="Shang Y."/>
            <person name="Li Y."/>
            <person name="Ivanov S."/>
            <person name="Sharma T."/>
            <person name="Velzen R.V."/>
            <person name="Ruijter N.D."/>
            <person name="Aanen D.K."/>
            <person name="Win J."/>
            <person name="Kamoun S."/>
            <person name="Bisseling T."/>
            <person name="Huang S."/>
        </authorList>
    </citation>
    <scope>NUCLEOTIDE SEQUENCE [LARGE SCALE GENOMIC DNA]</scope>
    <source>
        <strain evidence="2">DAOM197198w</strain>
    </source>
</reference>
<organism evidence="1 2">
    <name type="scientific">Rhizophagus irregularis (strain DAOM 197198w)</name>
    <name type="common">Glomus intraradices</name>
    <dbReference type="NCBI Taxonomy" id="1432141"/>
    <lineage>
        <taxon>Eukaryota</taxon>
        <taxon>Fungi</taxon>
        <taxon>Fungi incertae sedis</taxon>
        <taxon>Mucoromycota</taxon>
        <taxon>Glomeromycotina</taxon>
        <taxon>Glomeromycetes</taxon>
        <taxon>Glomerales</taxon>
        <taxon>Glomeraceae</taxon>
        <taxon>Rhizophagus</taxon>
    </lineage>
</organism>
<comment type="caution">
    <text evidence="1">The sequence shown here is derived from an EMBL/GenBank/DDBJ whole genome shotgun (WGS) entry which is preliminary data.</text>
</comment>
<dbReference type="Proteomes" id="UP000022910">
    <property type="component" value="Unassembled WGS sequence"/>
</dbReference>
<protein>
    <submittedName>
        <fullName evidence="1">Uncharacterized protein</fullName>
    </submittedName>
</protein>
<gene>
    <name evidence="1" type="ORF">RirG_180110</name>
</gene>